<proteinExistence type="predicted"/>
<dbReference type="Proteomes" id="UP000078540">
    <property type="component" value="Unassembled WGS sequence"/>
</dbReference>
<evidence type="ECO:0000313" key="4">
    <source>
        <dbReference type="EMBL" id="KYM79198.1"/>
    </source>
</evidence>
<evidence type="ECO:0000256" key="2">
    <source>
        <dbReference type="SAM" id="Phobius"/>
    </source>
</evidence>
<evidence type="ECO:0000313" key="5">
    <source>
        <dbReference type="Proteomes" id="UP000078540"/>
    </source>
</evidence>
<sequence length="505" mass="57441">MFSSSTLLYRSEINFYQFLSAITLVKLLGNQITLKADSLCRDFDELEIFEVIVTLNTTDLKCRHSKEYLIVEGNDRPKRHRHVTISPSKHSDTDGSGDVTKIEVELKEAPDAVIVGSMSSELEATTELNSTFPNEPGAVVVRAEEVLIVVLVLVLWVAAIALFFNRWGKIRMLEPYQPKFQQQHRQSCTMIDPSPLQHRNSKFNIYCMEHPVHQVSCVSAAGPAARLRQNSVFVGSSMSLLPASQETPRRAKSAFDLQSLVHAEGTQNDEEESDGDTLRTLRSIGETSRLLQRERRSSAYQFDRMDVLARPMLQHERGMSVCHFDRTDVLAKPLQRDRGMSICHFDRMDVLARPTLQRDRGMSICHFDRTDVLARSLQRDRVNSICHFDRMDVLVRPTFPPGKSLLRERRVSVCNFLERDEESSSKNILQKDRRLSFSNVDRIETLGKSSSRRDLRSSSNNVMDGKQDSLAKSSTIRERNNSVHFDRPSCSKTSDIVLGYKATCV</sequence>
<dbReference type="PANTHER" id="PTHR21104:SF1">
    <property type="entry name" value="FIBRONECTIN TYPE III DOMAIN-CONTAINING PROTEIN"/>
    <property type="match status" value="1"/>
</dbReference>
<feature type="compositionally biased region" description="Basic and acidic residues" evidence="1">
    <location>
        <begin position="465"/>
        <end position="477"/>
    </location>
</feature>
<accession>A0A195B3Y3</accession>
<feature type="region of interest" description="Disordered" evidence="1">
    <location>
        <begin position="448"/>
        <end position="477"/>
    </location>
</feature>
<protein>
    <recommendedName>
        <fullName evidence="3">Fibronectin type III domain-containing protein</fullName>
    </recommendedName>
</protein>
<feature type="transmembrane region" description="Helical" evidence="2">
    <location>
        <begin position="146"/>
        <end position="164"/>
    </location>
</feature>
<name>A0A195B3Y3_9HYME</name>
<keyword evidence="2" id="KW-0812">Transmembrane</keyword>
<keyword evidence="2" id="KW-0472">Membrane</keyword>
<dbReference type="InterPro" id="IPR032073">
    <property type="entry name" value="FNDC5_C"/>
</dbReference>
<keyword evidence="5" id="KW-1185">Reference proteome</keyword>
<dbReference type="EMBL" id="KQ976618">
    <property type="protein sequence ID" value="KYM79198.1"/>
    <property type="molecule type" value="Genomic_DNA"/>
</dbReference>
<evidence type="ECO:0000256" key="1">
    <source>
        <dbReference type="SAM" id="MobiDB-lite"/>
    </source>
</evidence>
<dbReference type="AlphaFoldDB" id="A0A195B3Y3"/>
<reference evidence="4 5" key="1">
    <citation type="submission" date="2015-09" db="EMBL/GenBank/DDBJ databases">
        <title>Atta colombica WGS genome.</title>
        <authorList>
            <person name="Nygaard S."/>
            <person name="Hu H."/>
            <person name="Boomsma J."/>
            <person name="Zhang G."/>
        </authorList>
    </citation>
    <scope>NUCLEOTIDE SEQUENCE [LARGE SCALE GENOMIC DNA]</scope>
    <source>
        <strain evidence="4">Treedump-2</strain>
        <tissue evidence="4">Whole body</tissue>
    </source>
</reference>
<keyword evidence="2" id="KW-1133">Transmembrane helix</keyword>
<gene>
    <name evidence="4" type="ORF">ALC53_10362</name>
</gene>
<organism evidence="4 5">
    <name type="scientific">Atta colombica</name>
    <dbReference type="NCBI Taxonomy" id="520822"/>
    <lineage>
        <taxon>Eukaryota</taxon>
        <taxon>Metazoa</taxon>
        <taxon>Ecdysozoa</taxon>
        <taxon>Arthropoda</taxon>
        <taxon>Hexapoda</taxon>
        <taxon>Insecta</taxon>
        <taxon>Pterygota</taxon>
        <taxon>Neoptera</taxon>
        <taxon>Endopterygota</taxon>
        <taxon>Hymenoptera</taxon>
        <taxon>Apocrita</taxon>
        <taxon>Aculeata</taxon>
        <taxon>Formicoidea</taxon>
        <taxon>Formicidae</taxon>
        <taxon>Myrmicinae</taxon>
        <taxon>Atta</taxon>
    </lineage>
</organism>
<feature type="domain" description="Fibronectin type III" evidence="3">
    <location>
        <begin position="140"/>
        <end position="261"/>
    </location>
</feature>
<evidence type="ECO:0000259" key="3">
    <source>
        <dbReference type="Pfam" id="PF16066"/>
    </source>
</evidence>
<dbReference type="Pfam" id="PF16066">
    <property type="entry name" value="DUF4808"/>
    <property type="match status" value="1"/>
</dbReference>
<dbReference type="PANTHER" id="PTHR21104">
    <property type="entry name" value="FIBRONECTIN TYPE III DOMAIN-CONTAINING PROTEIN"/>
    <property type="match status" value="1"/>
</dbReference>